<evidence type="ECO:0000313" key="3">
    <source>
        <dbReference type="EMBL" id="EIW84070.1"/>
    </source>
</evidence>
<feature type="region of interest" description="Disordered" evidence="1">
    <location>
        <begin position="125"/>
        <end position="183"/>
    </location>
</feature>
<feature type="transmembrane region" description="Helical" evidence="2">
    <location>
        <begin position="95"/>
        <end position="119"/>
    </location>
</feature>
<dbReference type="GeneID" id="19201756"/>
<feature type="compositionally biased region" description="Basic residues" evidence="1">
    <location>
        <begin position="125"/>
        <end position="140"/>
    </location>
</feature>
<dbReference type="AlphaFoldDB" id="A0A5M3MY72"/>
<protein>
    <submittedName>
        <fullName evidence="3">Uncharacterized protein</fullName>
    </submittedName>
</protein>
<evidence type="ECO:0000256" key="2">
    <source>
        <dbReference type="SAM" id="Phobius"/>
    </source>
</evidence>
<evidence type="ECO:0000256" key="1">
    <source>
        <dbReference type="SAM" id="MobiDB-lite"/>
    </source>
</evidence>
<keyword evidence="2" id="KW-1133">Transmembrane helix</keyword>
<feature type="region of interest" description="Disordered" evidence="1">
    <location>
        <begin position="72"/>
        <end position="91"/>
    </location>
</feature>
<accession>A0A5M3MY72</accession>
<dbReference type="CDD" id="cd12087">
    <property type="entry name" value="TM_EGFR-like"/>
    <property type="match status" value="1"/>
</dbReference>
<comment type="caution">
    <text evidence="3">The sequence shown here is derived from an EMBL/GenBank/DDBJ whole genome shotgun (WGS) entry which is preliminary data.</text>
</comment>
<sequence length="469" mass="48900">MTVIQQRRNLDHRAIAAIPSVSVTNGLIGTATAGQADPNATGLLDNTVAAQTPTSTPDLPVATSAIIQPDPSAIAAPSTTPSATPSSSSGNDASLGTLIAACVGAGVGVILLVLIAVWYSRRLSRQAKKPGRPNTKKRRSSWGNLSEEYHDDKWEGMQGQGQGQGRGQRRSERQPSTSLAKRASLGSVAKLGAMFHRSPSVTSCEKSSEGHGAESVGTMHHFAQYHPGLAQELAGASSSKTPSPPPIMRNVAGGGAAMSWEGRSNTVGSDSFLSLKHGSHIDLSPVVSMAKSTPPVSDVGSTTHYWESAEVIHPETASLEPHLQNPFDDTASTTMSMSTATSSTPIIKSGGGGNPFFAAQERQTANPFSDTYAAPKPMSINVEPPRAPEPAATARREKSDTVVAAHNPSGSRDHAMQSLLAALDIPESEVRDRLRIASMQSGISGLSYLSEDGASVSGFPLPPTQVPRP</sequence>
<reference evidence="4" key="1">
    <citation type="journal article" date="2012" name="Science">
        <title>The Paleozoic origin of enzymatic lignin decomposition reconstructed from 31 fungal genomes.</title>
        <authorList>
            <person name="Floudas D."/>
            <person name="Binder M."/>
            <person name="Riley R."/>
            <person name="Barry K."/>
            <person name="Blanchette R.A."/>
            <person name="Henrissat B."/>
            <person name="Martinez A.T."/>
            <person name="Otillar R."/>
            <person name="Spatafora J.W."/>
            <person name="Yadav J.S."/>
            <person name="Aerts A."/>
            <person name="Benoit I."/>
            <person name="Boyd A."/>
            <person name="Carlson A."/>
            <person name="Copeland A."/>
            <person name="Coutinho P.M."/>
            <person name="de Vries R.P."/>
            <person name="Ferreira P."/>
            <person name="Findley K."/>
            <person name="Foster B."/>
            <person name="Gaskell J."/>
            <person name="Glotzer D."/>
            <person name="Gorecki P."/>
            <person name="Heitman J."/>
            <person name="Hesse C."/>
            <person name="Hori C."/>
            <person name="Igarashi K."/>
            <person name="Jurgens J.A."/>
            <person name="Kallen N."/>
            <person name="Kersten P."/>
            <person name="Kohler A."/>
            <person name="Kuees U."/>
            <person name="Kumar T.K.A."/>
            <person name="Kuo A."/>
            <person name="LaButti K."/>
            <person name="Larrondo L.F."/>
            <person name="Lindquist E."/>
            <person name="Ling A."/>
            <person name="Lombard V."/>
            <person name="Lucas S."/>
            <person name="Lundell T."/>
            <person name="Martin R."/>
            <person name="McLaughlin D.J."/>
            <person name="Morgenstern I."/>
            <person name="Morin E."/>
            <person name="Murat C."/>
            <person name="Nagy L.G."/>
            <person name="Nolan M."/>
            <person name="Ohm R.A."/>
            <person name="Patyshakuliyeva A."/>
            <person name="Rokas A."/>
            <person name="Ruiz-Duenas F.J."/>
            <person name="Sabat G."/>
            <person name="Salamov A."/>
            <person name="Samejima M."/>
            <person name="Schmutz J."/>
            <person name="Slot J.C."/>
            <person name="St John F."/>
            <person name="Stenlid J."/>
            <person name="Sun H."/>
            <person name="Sun S."/>
            <person name="Syed K."/>
            <person name="Tsang A."/>
            <person name="Wiebenga A."/>
            <person name="Young D."/>
            <person name="Pisabarro A."/>
            <person name="Eastwood D.C."/>
            <person name="Martin F."/>
            <person name="Cullen D."/>
            <person name="Grigoriev I.V."/>
            <person name="Hibbett D.S."/>
        </authorList>
    </citation>
    <scope>NUCLEOTIDE SEQUENCE [LARGE SCALE GENOMIC DNA]</scope>
    <source>
        <strain evidence="4">RWD-64-598 SS2</strain>
    </source>
</reference>
<dbReference type="OMA" id="HRWESAE"/>
<feature type="region of interest" description="Disordered" evidence="1">
    <location>
        <begin position="376"/>
        <end position="413"/>
    </location>
</feature>
<keyword evidence="2" id="KW-0812">Transmembrane</keyword>
<dbReference type="Proteomes" id="UP000053558">
    <property type="component" value="Unassembled WGS sequence"/>
</dbReference>
<gene>
    <name evidence="3" type="ORF">CONPUDRAFT_142515</name>
</gene>
<dbReference type="OrthoDB" id="2670057at2759"/>
<proteinExistence type="predicted"/>
<feature type="compositionally biased region" description="Low complexity" evidence="1">
    <location>
        <begin position="72"/>
        <end position="89"/>
    </location>
</feature>
<evidence type="ECO:0000313" key="4">
    <source>
        <dbReference type="Proteomes" id="UP000053558"/>
    </source>
</evidence>
<organism evidence="3 4">
    <name type="scientific">Coniophora puteana (strain RWD-64-598)</name>
    <name type="common">Brown rot fungus</name>
    <dbReference type="NCBI Taxonomy" id="741705"/>
    <lineage>
        <taxon>Eukaryota</taxon>
        <taxon>Fungi</taxon>
        <taxon>Dikarya</taxon>
        <taxon>Basidiomycota</taxon>
        <taxon>Agaricomycotina</taxon>
        <taxon>Agaricomycetes</taxon>
        <taxon>Agaricomycetidae</taxon>
        <taxon>Boletales</taxon>
        <taxon>Coniophorineae</taxon>
        <taxon>Coniophoraceae</taxon>
        <taxon>Coniophora</taxon>
    </lineage>
</organism>
<keyword evidence="2" id="KW-0472">Membrane</keyword>
<name>A0A5M3MY72_CONPW</name>
<dbReference type="EMBL" id="JH711575">
    <property type="protein sequence ID" value="EIW84070.1"/>
    <property type="molecule type" value="Genomic_DNA"/>
</dbReference>
<dbReference type="RefSeq" id="XP_007765880.1">
    <property type="nucleotide sequence ID" value="XM_007767690.1"/>
</dbReference>
<keyword evidence="4" id="KW-1185">Reference proteome</keyword>
<dbReference type="KEGG" id="cput:CONPUDRAFT_142515"/>